<dbReference type="Gene3D" id="2.60.300.12">
    <property type="entry name" value="HesB-like domain"/>
    <property type="match status" value="1"/>
</dbReference>
<keyword evidence="7" id="KW-1185">Reference proteome</keyword>
<reference evidence="6 7" key="1">
    <citation type="submission" date="2021-04" db="EMBL/GenBank/DDBJ databases">
        <title>The genome sequence of Ideonella sp. 3Y2.</title>
        <authorList>
            <person name="Liu Y."/>
        </authorList>
    </citation>
    <scope>NUCLEOTIDE SEQUENCE [LARGE SCALE GENOMIC DNA]</scope>
    <source>
        <strain evidence="6 7">3Y2</strain>
    </source>
</reference>
<evidence type="ECO:0000259" key="5">
    <source>
        <dbReference type="Pfam" id="PF01521"/>
    </source>
</evidence>
<dbReference type="GO" id="GO:0051539">
    <property type="term" value="F:4 iron, 4 sulfur cluster binding"/>
    <property type="evidence" value="ECO:0007669"/>
    <property type="project" value="TreeGrafter"/>
</dbReference>
<evidence type="ECO:0000256" key="3">
    <source>
        <dbReference type="ARBA" id="ARBA00023014"/>
    </source>
</evidence>
<dbReference type="AlphaFoldDB" id="A0A940YGU9"/>
<accession>A0A940YGU9</accession>
<dbReference type="HAMAP" id="MF_01380">
    <property type="entry name" value="Fe_S_insert_ErpA"/>
    <property type="match status" value="1"/>
</dbReference>
<dbReference type="InterPro" id="IPR023063">
    <property type="entry name" value="ErpA_proteobact"/>
</dbReference>
<dbReference type="GO" id="GO:0005506">
    <property type="term" value="F:iron ion binding"/>
    <property type="evidence" value="ECO:0007669"/>
    <property type="project" value="UniProtKB-UniRule"/>
</dbReference>
<proteinExistence type="inferred from homology"/>
<comment type="similarity">
    <text evidence="4">Belongs to the HesB/IscA family.</text>
</comment>
<evidence type="ECO:0000313" key="7">
    <source>
        <dbReference type="Proteomes" id="UP000676246"/>
    </source>
</evidence>
<dbReference type="GO" id="GO:0016226">
    <property type="term" value="P:iron-sulfur cluster assembly"/>
    <property type="evidence" value="ECO:0007669"/>
    <property type="project" value="UniProtKB-UniRule"/>
</dbReference>
<dbReference type="InterPro" id="IPR035903">
    <property type="entry name" value="HesB-like_dom_sf"/>
</dbReference>
<protein>
    <recommendedName>
        <fullName evidence="4">Putative iron-sulfur cluster insertion protein ErpA</fullName>
    </recommendedName>
</protein>
<dbReference type="PROSITE" id="PS01152">
    <property type="entry name" value="HESB"/>
    <property type="match status" value="1"/>
</dbReference>
<comment type="function">
    <text evidence="4">Required for insertion of 4Fe-4S clusters.</text>
</comment>
<dbReference type="InterPro" id="IPR017870">
    <property type="entry name" value="FeS_cluster_insertion_CS"/>
</dbReference>
<dbReference type="SUPFAM" id="SSF89360">
    <property type="entry name" value="HesB-like domain"/>
    <property type="match status" value="1"/>
</dbReference>
<feature type="binding site" evidence="4">
    <location>
        <position position="131"/>
    </location>
    <ligand>
        <name>iron-sulfur cluster</name>
        <dbReference type="ChEBI" id="CHEBI:30408"/>
    </ligand>
</feature>
<feature type="binding site" evidence="4">
    <location>
        <position position="67"/>
    </location>
    <ligand>
        <name>iron-sulfur cluster</name>
        <dbReference type="ChEBI" id="CHEBI:30408"/>
    </ligand>
</feature>
<keyword evidence="1 4" id="KW-0479">Metal-binding</keyword>
<dbReference type="Pfam" id="PF01521">
    <property type="entry name" value="Fe-S_biosyn"/>
    <property type="match status" value="1"/>
</dbReference>
<feature type="binding site" evidence="4">
    <location>
        <position position="133"/>
    </location>
    <ligand>
        <name>iron-sulfur cluster</name>
        <dbReference type="ChEBI" id="CHEBI:30408"/>
    </ligand>
</feature>
<evidence type="ECO:0000256" key="2">
    <source>
        <dbReference type="ARBA" id="ARBA00023004"/>
    </source>
</evidence>
<dbReference type="InterPro" id="IPR016092">
    <property type="entry name" value="ATAP"/>
</dbReference>
<keyword evidence="3 4" id="KW-0411">Iron-sulfur</keyword>
<comment type="subunit">
    <text evidence="4">Homodimer.</text>
</comment>
<evidence type="ECO:0000313" key="6">
    <source>
        <dbReference type="EMBL" id="MBQ0933086.1"/>
    </source>
</evidence>
<dbReference type="FunFam" id="2.60.300.12:FF:000002">
    <property type="entry name" value="Iron-sulfur cluster insertion protein ErpA"/>
    <property type="match status" value="1"/>
</dbReference>
<dbReference type="NCBIfam" id="NF010147">
    <property type="entry name" value="PRK13623.1"/>
    <property type="match status" value="1"/>
</dbReference>
<dbReference type="NCBIfam" id="TIGR00049">
    <property type="entry name" value="iron-sulfur cluster assembly accessory protein"/>
    <property type="match status" value="1"/>
</dbReference>
<dbReference type="GO" id="GO:0051537">
    <property type="term" value="F:2 iron, 2 sulfur cluster binding"/>
    <property type="evidence" value="ECO:0007669"/>
    <property type="project" value="TreeGrafter"/>
</dbReference>
<comment type="caution">
    <text evidence="6">The sequence shown here is derived from an EMBL/GenBank/DDBJ whole genome shotgun (WGS) entry which is preliminary data.</text>
</comment>
<dbReference type="Proteomes" id="UP000676246">
    <property type="component" value="Unassembled WGS sequence"/>
</dbReference>
<evidence type="ECO:0000256" key="1">
    <source>
        <dbReference type="ARBA" id="ARBA00022723"/>
    </source>
</evidence>
<dbReference type="PANTHER" id="PTHR43011">
    <property type="entry name" value="IRON-SULFUR CLUSTER ASSEMBLY 2 HOMOLOG, MITOCHONDRIAL"/>
    <property type="match status" value="1"/>
</dbReference>
<feature type="domain" description="Core" evidence="5">
    <location>
        <begin position="34"/>
        <end position="134"/>
    </location>
</feature>
<gene>
    <name evidence="4 6" type="primary">erpA</name>
    <name evidence="6" type="ORF">KAK03_21655</name>
</gene>
<organism evidence="6 7">
    <name type="scientific">Ideonella alba</name>
    <dbReference type="NCBI Taxonomy" id="2824118"/>
    <lineage>
        <taxon>Bacteria</taxon>
        <taxon>Pseudomonadati</taxon>
        <taxon>Pseudomonadota</taxon>
        <taxon>Betaproteobacteria</taxon>
        <taxon>Burkholderiales</taxon>
        <taxon>Sphaerotilaceae</taxon>
        <taxon>Ideonella</taxon>
    </lineage>
</organism>
<dbReference type="PANTHER" id="PTHR43011:SF1">
    <property type="entry name" value="IRON-SULFUR CLUSTER ASSEMBLY 2 HOMOLOG, MITOCHONDRIAL"/>
    <property type="match status" value="1"/>
</dbReference>
<dbReference type="EMBL" id="JAGQDD010000023">
    <property type="protein sequence ID" value="MBQ0933086.1"/>
    <property type="molecule type" value="Genomic_DNA"/>
</dbReference>
<keyword evidence="2 4" id="KW-0408">Iron</keyword>
<dbReference type="InterPro" id="IPR000361">
    <property type="entry name" value="ATAP_core_dom"/>
</dbReference>
<name>A0A940YGU9_9BURK</name>
<evidence type="ECO:0000256" key="4">
    <source>
        <dbReference type="HAMAP-Rule" id="MF_01380"/>
    </source>
</evidence>
<comment type="cofactor">
    <cofactor evidence="4">
        <name>iron-sulfur cluster</name>
        <dbReference type="ChEBI" id="CHEBI:30408"/>
    </cofactor>
    <text evidence="4">Binds 1 iron-sulfur cluster per subunit.</text>
</comment>
<sequence length="139" mass="14514">MACQSQPNGASCASSATMTPPPVLPSFADGVPPLNLSDAVVDKVGAMLAEENDPELRLRIFVTGGGCSGFQYGFAFDDAPKPDDVEVTRGAIRVLVDAMSLQYLVGAEIDYEDSLEGSRFVIRNPNASSTCGCGSSFSV</sequence>